<dbReference type="Proteomes" id="UP000023152">
    <property type="component" value="Unassembled WGS sequence"/>
</dbReference>
<feature type="compositionally biased region" description="Basic and acidic residues" evidence="1">
    <location>
        <begin position="1"/>
        <end position="10"/>
    </location>
</feature>
<feature type="non-terminal residue" evidence="2">
    <location>
        <position position="1"/>
    </location>
</feature>
<dbReference type="AlphaFoldDB" id="X6NYS2"/>
<evidence type="ECO:0000313" key="2">
    <source>
        <dbReference type="EMBL" id="ETO31136.1"/>
    </source>
</evidence>
<organism evidence="2 3">
    <name type="scientific">Reticulomyxa filosa</name>
    <dbReference type="NCBI Taxonomy" id="46433"/>
    <lineage>
        <taxon>Eukaryota</taxon>
        <taxon>Sar</taxon>
        <taxon>Rhizaria</taxon>
        <taxon>Retaria</taxon>
        <taxon>Foraminifera</taxon>
        <taxon>Monothalamids</taxon>
        <taxon>Reticulomyxidae</taxon>
        <taxon>Reticulomyxa</taxon>
    </lineage>
</organism>
<comment type="caution">
    <text evidence="2">The sequence shown here is derived from an EMBL/GenBank/DDBJ whole genome shotgun (WGS) entry which is preliminary data.</text>
</comment>
<accession>X6NYS2</accession>
<feature type="compositionally biased region" description="Low complexity" evidence="1">
    <location>
        <begin position="15"/>
        <end position="27"/>
    </location>
</feature>
<evidence type="ECO:0000256" key="1">
    <source>
        <dbReference type="SAM" id="MobiDB-lite"/>
    </source>
</evidence>
<feature type="compositionally biased region" description="Basic and acidic residues" evidence="1">
    <location>
        <begin position="70"/>
        <end position="88"/>
    </location>
</feature>
<reference evidence="2 3" key="1">
    <citation type="journal article" date="2013" name="Curr. Biol.">
        <title>The Genome of the Foraminiferan Reticulomyxa filosa.</title>
        <authorList>
            <person name="Glockner G."/>
            <person name="Hulsmann N."/>
            <person name="Schleicher M."/>
            <person name="Noegel A.A."/>
            <person name="Eichinger L."/>
            <person name="Gallinger C."/>
            <person name="Pawlowski J."/>
            <person name="Sierra R."/>
            <person name="Euteneuer U."/>
            <person name="Pillet L."/>
            <person name="Moustafa A."/>
            <person name="Platzer M."/>
            <person name="Groth M."/>
            <person name="Szafranski K."/>
            <person name="Schliwa M."/>
        </authorList>
    </citation>
    <scope>NUCLEOTIDE SEQUENCE [LARGE SCALE GENOMIC DNA]</scope>
</reference>
<name>X6NYS2_RETFI</name>
<gene>
    <name evidence="2" type="ORF">RFI_05984</name>
</gene>
<feature type="compositionally biased region" description="Gly residues" evidence="1">
    <location>
        <begin position="28"/>
        <end position="40"/>
    </location>
</feature>
<sequence length="231" mass="25039">AAETLKEKTDVPTPNGSGSNSSSSSGGSVNGDGGGNGNSGNNGDNKDKKKQVKDKDKEQGQGQEQESDQNEDKDKREDDDRNQGQDKAKNKKNKKKKMKNKSEGQSALLESQINANEDVDVVPQKTQEGPAKGNGEETLGVISVHCDDVDKMHRNVTDGPHLSMVDNSGITTNTNANANLGQSIKSGQSTRTPVKMLKRPKLTQFPTVYPNFAENSNPLMFSFSPTYFLFY</sequence>
<feature type="compositionally biased region" description="Basic residues" evidence="1">
    <location>
        <begin position="89"/>
        <end position="99"/>
    </location>
</feature>
<protein>
    <submittedName>
        <fullName evidence="2">Uncharacterized protein</fullName>
    </submittedName>
</protein>
<dbReference type="EMBL" id="ASPP01005114">
    <property type="protein sequence ID" value="ETO31136.1"/>
    <property type="molecule type" value="Genomic_DNA"/>
</dbReference>
<keyword evidence="3" id="KW-1185">Reference proteome</keyword>
<feature type="region of interest" description="Disordered" evidence="1">
    <location>
        <begin position="1"/>
        <end position="106"/>
    </location>
</feature>
<evidence type="ECO:0000313" key="3">
    <source>
        <dbReference type="Proteomes" id="UP000023152"/>
    </source>
</evidence>
<proteinExistence type="predicted"/>